<keyword evidence="2" id="KW-0874">Quinone</keyword>
<comment type="subcellular location">
    <subcellularLocation>
        <location evidence="2">Cell membrane</location>
        <topology evidence="2">Multi-pass membrane protein</topology>
    </subcellularLocation>
</comment>
<dbReference type="PANTHER" id="PTHR33269">
    <property type="entry name" value="NADH-UBIQUINONE OXIDOREDUCTASE CHAIN 6"/>
    <property type="match status" value="1"/>
</dbReference>
<dbReference type="KEGG" id="mfy:HH212_16010"/>
<feature type="transmembrane region" description="Helical" evidence="2">
    <location>
        <begin position="6"/>
        <end position="24"/>
    </location>
</feature>
<accession>A0A7Z2VXQ3</accession>
<keyword evidence="2" id="KW-1003">Cell membrane</keyword>
<organism evidence="3 4">
    <name type="scientific">Massilia forsythiae</name>
    <dbReference type="NCBI Taxonomy" id="2728020"/>
    <lineage>
        <taxon>Bacteria</taxon>
        <taxon>Pseudomonadati</taxon>
        <taxon>Pseudomonadota</taxon>
        <taxon>Betaproteobacteria</taxon>
        <taxon>Burkholderiales</taxon>
        <taxon>Oxalobacteraceae</taxon>
        <taxon>Telluria group</taxon>
        <taxon>Massilia</taxon>
    </lineage>
</organism>
<feature type="transmembrane region" description="Helical" evidence="2">
    <location>
        <begin position="55"/>
        <end position="77"/>
    </location>
</feature>
<gene>
    <name evidence="3" type="ORF">HH212_16010</name>
</gene>
<feature type="transmembrane region" description="Helical" evidence="2">
    <location>
        <begin position="31"/>
        <end position="49"/>
    </location>
</feature>
<protein>
    <recommendedName>
        <fullName evidence="2">NADH-quinone oxidoreductase subunit J</fullName>
        <ecNumber evidence="2">7.1.1.-</ecNumber>
    </recommendedName>
</protein>
<proteinExistence type="inferred from homology"/>
<dbReference type="GO" id="GO:0008137">
    <property type="term" value="F:NADH dehydrogenase (ubiquinone) activity"/>
    <property type="evidence" value="ECO:0007669"/>
    <property type="project" value="UniProtKB-UniRule"/>
</dbReference>
<evidence type="ECO:0000313" key="3">
    <source>
        <dbReference type="EMBL" id="QJE01352.1"/>
    </source>
</evidence>
<dbReference type="GO" id="GO:0048038">
    <property type="term" value="F:quinone binding"/>
    <property type="evidence" value="ECO:0007669"/>
    <property type="project" value="UniProtKB-UniRule"/>
</dbReference>
<keyword evidence="4" id="KW-1185">Reference proteome</keyword>
<comment type="function">
    <text evidence="2">NDH-1 shuttles electrons from NADH, via FMN and iron-sulfur (Fe-S) centers, to quinones in the respiratory chain. Couples the redox reaction to proton translocation (for every two electrons transferred, four hydrogen ions are translocated across the cytoplasmic membrane), and thus conserves the redox energy in a proton gradient.</text>
</comment>
<dbReference type="Proteomes" id="UP000502415">
    <property type="component" value="Chromosome"/>
</dbReference>
<sequence>MDFTTVLFYVFAAVMVLAGLSVITSKNPVHAALFLVLAFFNAAGIWMLLKAEFLAIVLVLVYVGAVMVLFLFVVMMLDINVDRMREGFWGYLPIASGIGALIVLEMAAVLWRGFLGTPDAPADAAVGHIGGTKQLGLLIYTKYIYGFEIAAAILLVAIIAAVALTLRKRKDSKAIDPGLAVRVKRNDRLRIVKMAAVDQKAIDAAAVAAAAAAAAPAGTNTKETP</sequence>
<dbReference type="EC" id="7.1.1.-" evidence="2"/>
<keyword evidence="2" id="KW-0812">Transmembrane</keyword>
<keyword evidence="2" id="KW-1133">Transmembrane helix</keyword>
<feature type="transmembrane region" description="Helical" evidence="2">
    <location>
        <begin position="89"/>
        <end position="111"/>
    </location>
</feature>
<dbReference type="InterPro" id="IPR001457">
    <property type="entry name" value="NADH_UbQ/plastoQ_OxRdtase_su6"/>
</dbReference>
<evidence type="ECO:0000256" key="2">
    <source>
        <dbReference type="RuleBase" id="RU004429"/>
    </source>
</evidence>
<comment type="similarity">
    <text evidence="1 2">Belongs to the complex I subunit 6 family.</text>
</comment>
<reference evidence="3 4" key="1">
    <citation type="submission" date="2020-04" db="EMBL/GenBank/DDBJ databases">
        <title>Genome sequencing of novel species.</title>
        <authorList>
            <person name="Heo J."/>
            <person name="Kim S.-J."/>
            <person name="Kim J.-S."/>
            <person name="Hong S.-B."/>
            <person name="Kwon S.-W."/>
        </authorList>
    </citation>
    <scope>NUCLEOTIDE SEQUENCE [LARGE SCALE GENOMIC DNA]</scope>
    <source>
        <strain evidence="3 4">GN2-R2</strain>
    </source>
</reference>
<dbReference type="GO" id="GO:0016491">
    <property type="term" value="F:oxidoreductase activity"/>
    <property type="evidence" value="ECO:0007669"/>
    <property type="project" value="UniProtKB-KW"/>
</dbReference>
<dbReference type="PANTHER" id="PTHR33269:SF17">
    <property type="entry name" value="NADH-UBIQUINONE OXIDOREDUCTASE CHAIN 6"/>
    <property type="match status" value="1"/>
</dbReference>
<evidence type="ECO:0000256" key="1">
    <source>
        <dbReference type="ARBA" id="ARBA00005698"/>
    </source>
</evidence>
<dbReference type="GO" id="GO:0005886">
    <property type="term" value="C:plasma membrane"/>
    <property type="evidence" value="ECO:0007669"/>
    <property type="project" value="UniProtKB-SubCell"/>
</dbReference>
<dbReference type="NCBIfam" id="NF005164">
    <property type="entry name" value="PRK06638.1-4"/>
    <property type="match status" value="1"/>
</dbReference>
<dbReference type="Gene3D" id="1.20.120.1200">
    <property type="entry name" value="NADH-ubiquinone/plastoquinone oxidoreductase chain 6, subunit NuoJ"/>
    <property type="match status" value="1"/>
</dbReference>
<dbReference type="EMBL" id="CP051685">
    <property type="protein sequence ID" value="QJE01352.1"/>
    <property type="molecule type" value="Genomic_DNA"/>
</dbReference>
<name>A0A7Z2VXQ3_9BURK</name>
<keyword evidence="2" id="KW-0520">NAD</keyword>
<keyword evidence="3" id="KW-0560">Oxidoreductase</keyword>
<keyword evidence="2" id="KW-0472">Membrane</keyword>
<dbReference type="AlphaFoldDB" id="A0A7Z2VXQ3"/>
<dbReference type="RefSeq" id="WP_170203379.1">
    <property type="nucleotide sequence ID" value="NZ_CP051685.1"/>
</dbReference>
<feature type="transmembrane region" description="Helical" evidence="2">
    <location>
        <begin position="143"/>
        <end position="166"/>
    </location>
</feature>
<comment type="catalytic activity">
    <reaction evidence="2">
        <text>a quinone + NADH + 5 H(+)(in) = a quinol + NAD(+) + 4 H(+)(out)</text>
        <dbReference type="Rhea" id="RHEA:57888"/>
        <dbReference type="ChEBI" id="CHEBI:15378"/>
        <dbReference type="ChEBI" id="CHEBI:24646"/>
        <dbReference type="ChEBI" id="CHEBI:57540"/>
        <dbReference type="ChEBI" id="CHEBI:57945"/>
        <dbReference type="ChEBI" id="CHEBI:132124"/>
    </reaction>
</comment>
<evidence type="ECO:0000313" key="4">
    <source>
        <dbReference type="Proteomes" id="UP000502415"/>
    </source>
</evidence>
<dbReference type="InterPro" id="IPR042106">
    <property type="entry name" value="Nuo/plastoQ_OxRdtase_6_NuoJ"/>
</dbReference>
<dbReference type="Pfam" id="PF00499">
    <property type="entry name" value="Oxidored_q3"/>
    <property type="match status" value="1"/>
</dbReference>